<dbReference type="OrthoDB" id="5361173at2759"/>
<protein>
    <submittedName>
        <fullName evidence="2">Uncharacterized protein</fullName>
    </submittedName>
</protein>
<accession>A0A1L7WSW1</accession>
<keyword evidence="3" id="KW-1185">Reference proteome</keyword>
<feature type="region of interest" description="Disordered" evidence="1">
    <location>
        <begin position="1"/>
        <end position="29"/>
    </location>
</feature>
<sequence>MSSQTSDSKRQGILQSETRYEAPLRSYGSPEEVIPGSYAMWLYPGHSLQQHFDVVLADLKVHISGTLHAIVKHVIYIASNVDDELLAAIRSDPGVDAVDFDYRAYLIE</sequence>
<dbReference type="Proteomes" id="UP000184330">
    <property type="component" value="Unassembled WGS sequence"/>
</dbReference>
<proteinExistence type="predicted"/>
<reference evidence="2 3" key="1">
    <citation type="submission" date="2016-03" db="EMBL/GenBank/DDBJ databases">
        <authorList>
            <person name="Ploux O."/>
        </authorList>
    </citation>
    <scope>NUCLEOTIDE SEQUENCE [LARGE SCALE GENOMIC DNA]</scope>
    <source>
        <strain evidence="2 3">UAMH 11012</strain>
    </source>
</reference>
<dbReference type="AlphaFoldDB" id="A0A1L7WSW1"/>
<gene>
    <name evidence="2" type="ORF">PAC_05743</name>
</gene>
<dbReference type="EMBL" id="FJOG01000007">
    <property type="protein sequence ID" value="CZR55855.1"/>
    <property type="molecule type" value="Genomic_DNA"/>
</dbReference>
<evidence type="ECO:0000313" key="2">
    <source>
        <dbReference type="EMBL" id="CZR55855.1"/>
    </source>
</evidence>
<name>A0A1L7WSW1_9HELO</name>
<evidence type="ECO:0000313" key="3">
    <source>
        <dbReference type="Proteomes" id="UP000184330"/>
    </source>
</evidence>
<organism evidence="2 3">
    <name type="scientific">Phialocephala subalpina</name>
    <dbReference type="NCBI Taxonomy" id="576137"/>
    <lineage>
        <taxon>Eukaryota</taxon>
        <taxon>Fungi</taxon>
        <taxon>Dikarya</taxon>
        <taxon>Ascomycota</taxon>
        <taxon>Pezizomycotina</taxon>
        <taxon>Leotiomycetes</taxon>
        <taxon>Helotiales</taxon>
        <taxon>Mollisiaceae</taxon>
        <taxon>Phialocephala</taxon>
        <taxon>Phialocephala fortinii species complex</taxon>
    </lineage>
</organism>
<evidence type="ECO:0000256" key="1">
    <source>
        <dbReference type="SAM" id="MobiDB-lite"/>
    </source>
</evidence>